<evidence type="ECO:0000256" key="2">
    <source>
        <dbReference type="ARBA" id="ARBA00002681"/>
    </source>
</evidence>
<dbReference type="RefSeq" id="WP_125172909.1">
    <property type="nucleotide sequence ID" value="NZ_JALGIZ010000005.1"/>
</dbReference>
<dbReference type="InterPro" id="IPR039104">
    <property type="entry name" value="6PGL"/>
</dbReference>
<dbReference type="GO" id="GO:0005975">
    <property type="term" value="P:carbohydrate metabolic process"/>
    <property type="evidence" value="ECO:0007669"/>
    <property type="project" value="UniProtKB-UniRule"/>
</dbReference>
<dbReference type="GO" id="GO:0006098">
    <property type="term" value="P:pentose-phosphate shunt"/>
    <property type="evidence" value="ECO:0007669"/>
    <property type="project" value="UniProtKB-UniPathway"/>
</dbReference>
<reference evidence="9 10" key="1">
    <citation type="submission" date="2018-01" db="EMBL/GenBank/DDBJ databases">
        <title>Twenty Corynebacterium bovis Genomes.</title>
        <authorList>
            <person name="Gulvik C.A."/>
        </authorList>
    </citation>
    <scope>NUCLEOTIDE SEQUENCE [LARGE SCALE GENOMIC DNA]</scope>
    <source>
        <strain evidence="9 10">F6900</strain>
    </source>
</reference>
<dbReference type="InterPro" id="IPR005900">
    <property type="entry name" value="6-phosphogluconolactonase_DevB"/>
</dbReference>
<organism evidence="9 10">
    <name type="scientific">Corynebacterium bovis</name>
    <dbReference type="NCBI Taxonomy" id="36808"/>
    <lineage>
        <taxon>Bacteria</taxon>
        <taxon>Bacillati</taxon>
        <taxon>Actinomycetota</taxon>
        <taxon>Actinomycetes</taxon>
        <taxon>Mycobacteriales</taxon>
        <taxon>Corynebacteriaceae</taxon>
        <taxon>Corynebacterium</taxon>
    </lineage>
</organism>
<evidence type="ECO:0000256" key="7">
    <source>
        <dbReference type="RuleBase" id="RU365095"/>
    </source>
</evidence>
<evidence type="ECO:0000256" key="6">
    <source>
        <dbReference type="ARBA" id="ARBA00020337"/>
    </source>
</evidence>
<gene>
    <name evidence="7 9" type="primary">pgl</name>
    <name evidence="9" type="ORF">CXF48_07475</name>
</gene>
<evidence type="ECO:0000256" key="4">
    <source>
        <dbReference type="ARBA" id="ARBA00010662"/>
    </source>
</evidence>
<dbReference type="AlphaFoldDB" id="A0A3R8QM81"/>
<sequence>MTGSHTDHSEGPGTVDVVRARDVDDLARRAARDAVHLIAQAQTGGGVGGDGRARIVLTGGGAGIAVLRELAVLDHAATAQADSFPVTAVDWSRVDVFFGDERYVPADDPERNDGQADRALFDHVAVPPENIHRYAAPAPGDDPAGDGLDEAAAAYATVVETHAPDGFDLHLLGMGPEGHVNSLFPDRAELVSTETVVPVRDCPKPPPERVSLTLDAVGRADAVWLLVAGEAKREAAGHALSGDDATAWPAAGARGRRSTVLYVDAAADPTR</sequence>
<dbReference type="PANTHER" id="PTHR11054">
    <property type="entry name" value="6-PHOSPHOGLUCONOLACTONASE"/>
    <property type="match status" value="1"/>
</dbReference>
<evidence type="ECO:0000313" key="9">
    <source>
        <dbReference type="EMBL" id="RRO86250.1"/>
    </source>
</evidence>
<comment type="pathway">
    <text evidence="3 7">Carbohydrate degradation; pentose phosphate pathway; D-ribulose 5-phosphate from D-glucose 6-phosphate (oxidative stage): step 2/3.</text>
</comment>
<comment type="similarity">
    <text evidence="4 7">Belongs to the glucosamine/galactosamine-6-phosphate isomerase family. 6-phosphogluconolactonase subfamily.</text>
</comment>
<proteinExistence type="inferred from homology"/>
<dbReference type="Proteomes" id="UP000276526">
    <property type="component" value="Unassembled WGS sequence"/>
</dbReference>
<evidence type="ECO:0000313" key="10">
    <source>
        <dbReference type="Proteomes" id="UP000276526"/>
    </source>
</evidence>
<evidence type="ECO:0000259" key="8">
    <source>
        <dbReference type="Pfam" id="PF01182"/>
    </source>
</evidence>
<dbReference type="Pfam" id="PF01182">
    <property type="entry name" value="Glucosamine_iso"/>
    <property type="match status" value="1"/>
</dbReference>
<evidence type="ECO:0000256" key="1">
    <source>
        <dbReference type="ARBA" id="ARBA00000832"/>
    </source>
</evidence>
<comment type="catalytic activity">
    <reaction evidence="1 7">
        <text>6-phospho-D-glucono-1,5-lactone + H2O = 6-phospho-D-gluconate + H(+)</text>
        <dbReference type="Rhea" id="RHEA:12556"/>
        <dbReference type="ChEBI" id="CHEBI:15377"/>
        <dbReference type="ChEBI" id="CHEBI:15378"/>
        <dbReference type="ChEBI" id="CHEBI:57955"/>
        <dbReference type="ChEBI" id="CHEBI:58759"/>
        <dbReference type="EC" id="3.1.1.31"/>
    </reaction>
</comment>
<comment type="caution">
    <text evidence="9">The sequence shown here is derived from an EMBL/GenBank/DDBJ whole genome shotgun (WGS) entry which is preliminary data.</text>
</comment>
<dbReference type="PANTHER" id="PTHR11054:SF0">
    <property type="entry name" value="6-PHOSPHOGLUCONOLACTONASE"/>
    <property type="match status" value="1"/>
</dbReference>
<dbReference type="InterPro" id="IPR037171">
    <property type="entry name" value="NagB/RpiA_transferase-like"/>
</dbReference>
<dbReference type="SUPFAM" id="SSF100950">
    <property type="entry name" value="NagB/RpiA/CoA transferase-like"/>
    <property type="match status" value="1"/>
</dbReference>
<dbReference type="InterPro" id="IPR006148">
    <property type="entry name" value="Glc/Gal-6P_isomerase"/>
</dbReference>
<evidence type="ECO:0000256" key="3">
    <source>
        <dbReference type="ARBA" id="ARBA00004961"/>
    </source>
</evidence>
<dbReference type="EMBL" id="PQNK01000011">
    <property type="protein sequence ID" value="RRO86250.1"/>
    <property type="molecule type" value="Genomic_DNA"/>
</dbReference>
<dbReference type="CDD" id="cd01400">
    <property type="entry name" value="6PGL"/>
    <property type="match status" value="1"/>
</dbReference>
<dbReference type="Gene3D" id="3.40.50.1360">
    <property type="match status" value="1"/>
</dbReference>
<dbReference type="NCBIfam" id="TIGR01198">
    <property type="entry name" value="pgl"/>
    <property type="match status" value="1"/>
</dbReference>
<dbReference type="EC" id="3.1.1.31" evidence="5 7"/>
<comment type="function">
    <text evidence="2 7">Hydrolysis of 6-phosphogluconolactone to 6-phosphogluconate.</text>
</comment>
<evidence type="ECO:0000256" key="5">
    <source>
        <dbReference type="ARBA" id="ARBA00013198"/>
    </source>
</evidence>
<dbReference type="UniPathway" id="UPA00115">
    <property type="reaction ID" value="UER00409"/>
</dbReference>
<dbReference type="GO" id="GO:0017057">
    <property type="term" value="F:6-phosphogluconolactonase activity"/>
    <property type="evidence" value="ECO:0007669"/>
    <property type="project" value="UniProtKB-UniRule"/>
</dbReference>
<name>A0A3R8QM81_9CORY</name>
<keyword evidence="7" id="KW-0378">Hydrolase</keyword>
<protein>
    <recommendedName>
        <fullName evidence="6 7">6-phosphogluconolactonase</fullName>
        <shortName evidence="7">6PGL</shortName>
        <ecNumber evidence="5 7">3.1.1.31</ecNumber>
    </recommendedName>
</protein>
<feature type="domain" description="Glucosamine/galactosamine-6-phosphate isomerase" evidence="8">
    <location>
        <begin position="22"/>
        <end position="258"/>
    </location>
</feature>
<accession>A0A3R8QM81</accession>